<evidence type="ECO:0000256" key="2">
    <source>
        <dbReference type="ARBA" id="ARBA00035119"/>
    </source>
</evidence>
<dbReference type="Proteomes" id="UP001194580">
    <property type="component" value="Unassembled WGS sequence"/>
</dbReference>
<dbReference type="PANTHER" id="PTHR21314">
    <property type="entry name" value="QUEUOSINE 5'-PHOSPHATE N-GLYCOSYLASE_HYDROLASE-RELATED"/>
    <property type="match status" value="1"/>
</dbReference>
<comment type="similarity">
    <text evidence="2 6">Belongs to the QNG1 protein family.</text>
</comment>
<evidence type="ECO:0000256" key="6">
    <source>
        <dbReference type="RuleBase" id="RU365002"/>
    </source>
</evidence>
<dbReference type="GO" id="GO:0006400">
    <property type="term" value="P:tRNA modification"/>
    <property type="evidence" value="ECO:0007669"/>
    <property type="project" value="TreeGrafter"/>
</dbReference>
<evidence type="ECO:0000256" key="3">
    <source>
        <dbReference type="ARBA" id="ARBA00035306"/>
    </source>
</evidence>
<proteinExistence type="inferred from homology"/>
<dbReference type="EMBL" id="JAAAIL010001388">
    <property type="protein sequence ID" value="KAG0269857.1"/>
    <property type="molecule type" value="Genomic_DNA"/>
</dbReference>
<comment type="function">
    <text evidence="6">Catalyzes the hydrolysis of queuosine 5'-phosphate, releasing the nucleobase queuine (q). Is required for salvage of queuine from exogenous queuosine (Q) that is imported and then converted to queuosine 5'-phosphate intracellularly.</text>
</comment>
<protein>
    <recommendedName>
        <fullName evidence="3 6">Queuosine 5'-phosphate N-glycosylase/hydrolase</fullName>
        <ecNumber evidence="6">3.2.2.-</ecNumber>
    </recommendedName>
    <alternativeName>
        <fullName evidence="4 6">Queuosine-nucleotide N-glycosylase/hydrolase</fullName>
    </alternativeName>
</protein>
<evidence type="ECO:0000313" key="7">
    <source>
        <dbReference type="EMBL" id="KAG0269857.1"/>
    </source>
</evidence>
<keyword evidence="1 6" id="KW-0378">Hydrolase</keyword>
<dbReference type="EC" id="3.2.2.-" evidence="6"/>
<dbReference type="PANTHER" id="PTHR21314:SF0">
    <property type="entry name" value="QUEUOSINE 5'-PHOSPHATE N-GLYCOSYLASE_HYDROLASE"/>
    <property type="match status" value="1"/>
</dbReference>
<organism evidence="7 8">
    <name type="scientific">Linnemannia exigua</name>
    <dbReference type="NCBI Taxonomy" id="604196"/>
    <lineage>
        <taxon>Eukaryota</taxon>
        <taxon>Fungi</taxon>
        <taxon>Fungi incertae sedis</taxon>
        <taxon>Mucoromycota</taxon>
        <taxon>Mortierellomycotina</taxon>
        <taxon>Mortierellomycetes</taxon>
        <taxon>Mortierellales</taxon>
        <taxon>Mortierellaceae</taxon>
        <taxon>Linnemannia</taxon>
    </lineage>
</organism>
<name>A0AAD4D8E4_9FUNG</name>
<evidence type="ECO:0000313" key="8">
    <source>
        <dbReference type="Proteomes" id="UP001194580"/>
    </source>
</evidence>
<dbReference type="InterPro" id="IPR019438">
    <property type="entry name" value="Q_salvage"/>
</dbReference>
<gene>
    <name evidence="7" type="ORF">BGZ95_001877</name>
</gene>
<comment type="caution">
    <text evidence="7">The sequence shown here is derived from an EMBL/GenBank/DDBJ whole genome shotgun (WGS) entry which is preliminary data.</text>
</comment>
<dbReference type="GO" id="GO:0016787">
    <property type="term" value="F:hydrolase activity"/>
    <property type="evidence" value="ECO:0007669"/>
    <property type="project" value="UniProtKB-KW"/>
</dbReference>
<evidence type="ECO:0000256" key="5">
    <source>
        <dbReference type="ARBA" id="ARBA00048204"/>
    </source>
</evidence>
<reference evidence="7" key="1">
    <citation type="journal article" date="2020" name="Fungal Divers.">
        <title>Resolving the Mortierellaceae phylogeny through synthesis of multi-gene phylogenetics and phylogenomics.</title>
        <authorList>
            <person name="Vandepol N."/>
            <person name="Liber J."/>
            <person name="Desiro A."/>
            <person name="Na H."/>
            <person name="Kennedy M."/>
            <person name="Barry K."/>
            <person name="Grigoriev I.V."/>
            <person name="Miller A.N."/>
            <person name="O'Donnell K."/>
            <person name="Stajich J.E."/>
            <person name="Bonito G."/>
        </authorList>
    </citation>
    <scope>NUCLEOTIDE SEQUENCE</scope>
    <source>
        <strain evidence="7">NRRL 28262</strain>
    </source>
</reference>
<keyword evidence="8" id="KW-1185">Reference proteome</keyword>
<evidence type="ECO:0000256" key="4">
    <source>
        <dbReference type="ARBA" id="ARBA00035393"/>
    </source>
</evidence>
<evidence type="ECO:0000256" key="1">
    <source>
        <dbReference type="ARBA" id="ARBA00022801"/>
    </source>
</evidence>
<accession>A0AAD4D8E4</accession>
<dbReference type="Pfam" id="PF10343">
    <property type="entry name" value="Q_salvage"/>
    <property type="match status" value="1"/>
</dbReference>
<dbReference type="AlphaFoldDB" id="A0AAD4D8E4"/>
<feature type="non-terminal residue" evidence="7">
    <location>
        <position position="394"/>
    </location>
</feature>
<sequence length="394" mass="45496">MISNPVLESAEFIHNHSKHVVIPEDGIEHGAAKIFEAMKKTHYDTSKWKEHPLNPKECNASTVDWIFLVDLLNFSFWSEIDIDDTGVPHPDRYRVTFYDVGYTGYWSMVAAINRALEEGIPITTPAFFASEERLPDKEIERIFRSDTKEQVPLLQDRIRVIREAGRVLVEKFDGNFANVIAQADRSALKLVELITSNFTSFKDEAEFCGRKVQIFKRAQILVADLWACFQNESYGEFKDIDEITMFADYRVPQALYHFHCLQYSPDLLAILDKGEMLPNGSPLEVEIRGNSIWAVELIRKRILELILKEQEEVQEEAGEQGEEVLEKTRPTMMTVNAILIDFFIWDFAKAAQLDLTLGQRPVKKMVTPLKKHTIVKKHTATFKRHQSDRYKTVK</sequence>
<comment type="catalytic activity">
    <reaction evidence="5 6">
        <text>queuosine 5'-phosphate + H2O = queuine + D-ribose 5-phosphate</text>
        <dbReference type="Rhea" id="RHEA:75387"/>
        <dbReference type="ChEBI" id="CHEBI:15377"/>
        <dbReference type="ChEBI" id="CHEBI:17433"/>
        <dbReference type="ChEBI" id="CHEBI:78346"/>
        <dbReference type="ChEBI" id="CHEBI:194371"/>
    </reaction>
    <physiologicalReaction direction="left-to-right" evidence="5 6">
        <dbReference type="Rhea" id="RHEA:75388"/>
    </physiologicalReaction>
</comment>